<sequence length="431" mass="47375">MSILLNRSELSGMCYMMNLIRAICLFPMVLCSVVFAGEGQTVTDLAGREVVIPANVERIILGESRYIPALAILDEQPISKIVGMLADFIQTDPASYRQFSRKFPEIDDIPQIGHTSADSFSVEQVLTLNADVAIFGLEGHGPTARHAHVIQQLERAGVAIIFVDFRRAPLVNTPKSMDILGKVLGREDRAKAFNQFYQAQLQRVQEGLAKRAAQDQQEHAPRVFIHSRVGLQDLCCETMVKGMMASFADTVNGRNVAKDIVPGAGGVMNLEYLLTNQPDVYIATAIGSTDTWKRAHEGDDAKGGSEDNVPPYIVLGAGVSEAVARQSFKNALQASSSRGLQQLAAVKEGKAFAIWHHFYNTPMNVVAVQAFAKWLYPEAFTDLNPKATMAELFERFQPVPLNGTYWISLEEQDLKVTASNSSQLTEVADEQ</sequence>
<dbReference type="RefSeq" id="WP_386722675.1">
    <property type="nucleotide sequence ID" value="NZ_JBHRSZ010000007.1"/>
</dbReference>
<dbReference type="Proteomes" id="UP001595476">
    <property type="component" value="Unassembled WGS sequence"/>
</dbReference>
<proteinExistence type="predicted"/>
<dbReference type="PROSITE" id="PS50983">
    <property type="entry name" value="FE_B12_PBP"/>
    <property type="match status" value="1"/>
</dbReference>
<dbReference type="EMBL" id="JBHRSZ010000007">
    <property type="protein sequence ID" value="MFC3152750.1"/>
    <property type="molecule type" value="Genomic_DNA"/>
</dbReference>
<accession>A0ABV7HKR4</accession>
<comment type="caution">
    <text evidence="2">The sequence shown here is derived from an EMBL/GenBank/DDBJ whole genome shotgun (WGS) entry which is preliminary data.</text>
</comment>
<dbReference type="InterPro" id="IPR002491">
    <property type="entry name" value="ABC_transptr_periplasmic_BD"/>
</dbReference>
<keyword evidence="3" id="KW-1185">Reference proteome</keyword>
<dbReference type="SUPFAM" id="SSF53807">
    <property type="entry name" value="Helical backbone' metal receptor"/>
    <property type="match status" value="1"/>
</dbReference>
<protein>
    <submittedName>
        <fullName evidence="2">Iron ABC transporter substrate-binding protein</fullName>
    </submittedName>
</protein>
<dbReference type="Gene3D" id="3.40.50.1980">
    <property type="entry name" value="Nitrogenase molybdenum iron protein domain"/>
    <property type="match status" value="2"/>
</dbReference>
<gene>
    <name evidence="2" type="ORF">ACFOEK_17060</name>
</gene>
<name>A0ABV7HKR4_9GAMM</name>
<evidence type="ECO:0000313" key="2">
    <source>
        <dbReference type="EMBL" id="MFC3152750.1"/>
    </source>
</evidence>
<feature type="domain" description="Fe/B12 periplasmic-binding" evidence="1">
    <location>
        <begin position="58"/>
        <end position="383"/>
    </location>
</feature>
<evidence type="ECO:0000313" key="3">
    <source>
        <dbReference type="Proteomes" id="UP001595476"/>
    </source>
</evidence>
<dbReference type="PANTHER" id="PTHR30535">
    <property type="entry name" value="VITAMIN B12-BINDING PROTEIN"/>
    <property type="match status" value="1"/>
</dbReference>
<evidence type="ECO:0000259" key="1">
    <source>
        <dbReference type="PROSITE" id="PS50983"/>
    </source>
</evidence>
<organism evidence="2 3">
    <name type="scientific">Litoribrevibacter euphylliae</name>
    <dbReference type="NCBI Taxonomy" id="1834034"/>
    <lineage>
        <taxon>Bacteria</taxon>
        <taxon>Pseudomonadati</taxon>
        <taxon>Pseudomonadota</taxon>
        <taxon>Gammaproteobacteria</taxon>
        <taxon>Oceanospirillales</taxon>
        <taxon>Oceanospirillaceae</taxon>
        <taxon>Litoribrevibacter</taxon>
    </lineage>
</organism>
<dbReference type="PANTHER" id="PTHR30535:SF34">
    <property type="entry name" value="MOLYBDATE-BINDING PROTEIN MOLA"/>
    <property type="match status" value="1"/>
</dbReference>
<dbReference type="InterPro" id="IPR050902">
    <property type="entry name" value="ABC_Transporter_SBP"/>
</dbReference>
<reference evidence="3" key="1">
    <citation type="journal article" date="2019" name="Int. J. Syst. Evol. Microbiol.">
        <title>The Global Catalogue of Microorganisms (GCM) 10K type strain sequencing project: providing services to taxonomists for standard genome sequencing and annotation.</title>
        <authorList>
            <consortium name="The Broad Institute Genomics Platform"/>
            <consortium name="The Broad Institute Genome Sequencing Center for Infectious Disease"/>
            <person name="Wu L."/>
            <person name="Ma J."/>
        </authorList>
    </citation>
    <scope>NUCLEOTIDE SEQUENCE [LARGE SCALE GENOMIC DNA]</scope>
    <source>
        <strain evidence="3">KCTC 52438</strain>
    </source>
</reference>